<proteinExistence type="predicted"/>
<name>A0ACC1M8K0_9FUNG</name>
<reference evidence="1" key="1">
    <citation type="submission" date="2022-07" db="EMBL/GenBank/DDBJ databases">
        <title>Phylogenomic reconstructions and comparative analyses of Kickxellomycotina fungi.</title>
        <authorList>
            <person name="Reynolds N.K."/>
            <person name="Stajich J.E."/>
            <person name="Barry K."/>
            <person name="Grigoriev I.V."/>
            <person name="Crous P."/>
            <person name="Smith M.E."/>
        </authorList>
    </citation>
    <scope>NUCLEOTIDE SEQUENCE</scope>
    <source>
        <strain evidence="1">CBS 190363</strain>
    </source>
</reference>
<sequence>MRSDSDKAKLYDRQLRQESGQTALENARVCVFGSTALAAETLKNLVLPGIGEFVVVDDGVVSEQDTLTNFFVQAGDVGKLRAECIVQGLCELNPDVRGSAVTRSPAELLA</sequence>
<comment type="caution">
    <text evidence="1">The sequence shown here is derived from an EMBL/GenBank/DDBJ whole genome shotgun (WGS) entry which is preliminary data.</text>
</comment>
<organism evidence="1 2">
    <name type="scientific">Coemansia aciculifera</name>
    <dbReference type="NCBI Taxonomy" id="417176"/>
    <lineage>
        <taxon>Eukaryota</taxon>
        <taxon>Fungi</taxon>
        <taxon>Fungi incertae sedis</taxon>
        <taxon>Zoopagomycota</taxon>
        <taxon>Kickxellomycotina</taxon>
        <taxon>Kickxellomycetes</taxon>
        <taxon>Kickxellales</taxon>
        <taxon>Kickxellaceae</taxon>
        <taxon>Coemansia</taxon>
    </lineage>
</organism>
<gene>
    <name evidence="1" type="primary">NAE1</name>
    <name evidence="1" type="ORF">IWW38_001326</name>
</gene>
<keyword evidence="2" id="KW-1185">Reference proteome</keyword>
<accession>A0ACC1M8K0</accession>
<feature type="non-terminal residue" evidence="1">
    <location>
        <position position="110"/>
    </location>
</feature>
<dbReference type="Proteomes" id="UP001139981">
    <property type="component" value="Unassembled WGS sequence"/>
</dbReference>
<dbReference type="EMBL" id="JANBVB010000056">
    <property type="protein sequence ID" value="KAJ2898583.1"/>
    <property type="molecule type" value="Genomic_DNA"/>
</dbReference>
<evidence type="ECO:0000313" key="2">
    <source>
        <dbReference type="Proteomes" id="UP001139981"/>
    </source>
</evidence>
<protein>
    <submittedName>
        <fullName evidence="1">NEDD8-activating enzyme E1 regulatory subunit</fullName>
    </submittedName>
</protein>
<evidence type="ECO:0000313" key="1">
    <source>
        <dbReference type="EMBL" id="KAJ2898583.1"/>
    </source>
</evidence>